<accession>A0A0P1AM88</accession>
<dbReference type="PROSITE" id="PS50172">
    <property type="entry name" value="BRCT"/>
    <property type="match status" value="1"/>
</dbReference>
<evidence type="ECO:0000256" key="1">
    <source>
        <dbReference type="ARBA" id="ARBA00022737"/>
    </source>
</evidence>
<dbReference type="InterPro" id="IPR001357">
    <property type="entry name" value="BRCT_dom"/>
</dbReference>
<dbReference type="GeneID" id="36407594"/>
<dbReference type="RefSeq" id="XP_024578615.1">
    <property type="nucleotide sequence ID" value="XM_024728105.1"/>
</dbReference>
<evidence type="ECO:0000313" key="3">
    <source>
        <dbReference type="EMBL" id="CEG42246.1"/>
    </source>
</evidence>
<keyword evidence="4" id="KW-1185">Reference proteome</keyword>
<dbReference type="GO" id="GO:0007095">
    <property type="term" value="P:mitotic G2 DNA damage checkpoint signaling"/>
    <property type="evidence" value="ECO:0007669"/>
    <property type="project" value="TreeGrafter"/>
</dbReference>
<dbReference type="GO" id="GO:0006270">
    <property type="term" value="P:DNA replication initiation"/>
    <property type="evidence" value="ECO:0007669"/>
    <property type="project" value="TreeGrafter"/>
</dbReference>
<dbReference type="SMART" id="SM00292">
    <property type="entry name" value="BRCT"/>
    <property type="match status" value="1"/>
</dbReference>
<organism evidence="3 4">
    <name type="scientific">Plasmopara halstedii</name>
    <name type="common">Downy mildew of sunflower</name>
    <dbReference type="NCBI Taxonomy" id="4781"/>
    <lineage>
        <taxon>Eukaryota</taxon>
        <taxon>Sar</taxon>
        <taxon>Stramenopiles</taxon>
        <taxon>Oomycota</taxon>
        <taxon>Peronosporomycetes</taxon>
        <taxon>Peronosporales</taxon>
        <taxon>Peronosporaceae</taxon>
        <taxon>Plasmopara</taxon>
    </lineage>
</organism>
<dbReference type="InterPro" id="IPR036420">
    <property type="entry name" value="BRCT_dom_sf"/>
</dbReference>
<evidence type="ECO:0000259" key="2">
    <source>
        <dbReference type="PROSITE" id="PS50172"/>
    </source>
</evidence>
<dbReference type="Pfam" id="PF12738">
    <property type="entry name" value="PTCB-BRCT"/>
    <property type="match status" value="1"/>
</dbReference>
<dbReference type="STRING" id="4781.A0A0P1AM88"/>
<reference evidence="4" key="1">
    <citation type="submission" date="2014-09" db="EMBL/GenBank/DDBJ databases">
        <authorList>
            <person name="Sharma Rahul"/>
            <person name="Thines Marco"/>
        </authorList>
    </citation>
    <scope>NUCLEOTIDE SEQUENCE [LARGE SCALE GENOMIC DNA]</scope>
</reference>
<dbReference type="Proteomes" id="UP000054928">
    <property type="component" value="Unassembled WGS sequence"/>
</dbReference>
<proteinExistence type="predicted"/>
<dbReference type="PANTHER" id="PTHR13561:SF20">
    <property type="entry name" value="DNA TOPOISOMERASE 2-BINDING PROTEIN 1"/>
    <property type="match status" value="1"/>
</dbReference>
<dbReference type="EMBL" id="CCYD01000610">
    <property type="protein sequence ID" value="CEG42246.1"/>
    <property type="molecule type" value="Genomic_DNA"/>
</dbReference>
<dbReference type="Gene3D" id="3.40.50.10190">
    <property type="entry name" value="BRCT domain"/>
    <property type="match status" value="1"/>
</dbReference>
<protein>
    <submittedName>
        <fullName evidence="3">BRCT domain</fullName>
    </submittedName>
</protein>
<dbReference type="GO" id="GO:0033314">
    <property type="term" value="P:mitotic DNA replication checkpoint signaling"/>
    <property type="evidence" value="ECO:0007669"/>
    <property type="project" value="TreeGrafter"/>
</dbReference>
<sequence length="126" mass="14024">MNFESRRLLQLLEGLRVCTTGLTVKEKETVSRLVTTNGGQYDDILETGMTNIFIARRPKGAKYNAATAALYLAPSGRPIVHHGWLCACLERQLLVQGDEFTLCLKMNDSKLLPTNIASTQLKETQI</sequence>
<dbReference type="AlphaFoldDB" id="A0A0P1AM88"/>
<feature type="domain" description="BRCT" evidence="2">
    <location>
        <begin position="7"/>
        <end position="102"/>
    </location>
</feature>
<name>A0A0P1AM88_PLAHL</name>
<dbReference type="PANTHER" id="PTHR13561">
    <property type="entry name" value="DNA REPLICATION REGULATOR DPB11-RELATED"/>
    <property type="match status" value="1"/>
</dbReference>
<evidence type="ECO:0000313" key="4">
    <source>
        <dbReference type="Proteomes" id="UP000054928"/>
    </source>
</evidence>
<dbReference type="SUPFAM" id="SSF52113">
    <property type="entry name" value="BRCT domain"/>
    <property type="match status" value="1"/>
</dbReference>
<dbReference type="OrthoDB" id="251770at2759"/>
<keyword evidence="1" id="KW-0677">Repeat</keyword>